<name>A0A1E5BJP1_9VIBR</name>
<evidence type="ECO:0000313" key="1">
    <source>
        <dbReference type="EMBL" id="OEE37267.1"/>
    </source>
</evidence>
<organism evidence="1 2">
    <name type="scientific">Vibrio genomosp. F10 str. ZF-129</name>
    <dbReference type="NCBI Taxonomy" id="1187848"/>
    <lineage>
        <taxon>Bacteria</taxon>
        <taxon>Pseudomonadati</taxon>
        <taxon>Pseudomonadota</taxon>
        <taxon>Gammaproteobacteria</taxon>
        <taxon>Vibrionales</taxon>
        <taxon>Vibrionaceae</taxon>
        <taxon>Vibrio</taxon>
    </lineage>
</organism>
<dbReference type="STRING" id="1187848.A1QO_03965"/>
<dbReference type="EMBL" id="AJYQ02000020">
    <property type="protein sequence ID" value="OEE37267.1"/>
    <property type="molecule type" value="Genomic_DNA"/>
</dbReference>
<dbReference type="Proteomes" id="UP000094741">
    <property type="component" value="Unassembled WGS sequence"/>
</dbReference>
<accession>A0A1E5BJP1</accession>
<reference evidence="1 2" key="1">
    <citation type="journal article" date="2012" name="Science">
        <title>Ecological populations of bacteria act as socially cohesive units of antibiotic production and resistance.</title>
        <authorList>
            <person name="Cordero O.X."/>
            <person name="Wildschutte H."/>
            <person name="Kirkup B."/>
            <person name="Proehl S."/>
            <person name="Ngo L."/>
            <person name="Hussain F."/>
            <person name="Le Roux F."/>
            <person name="Mincer T."/>
            <person name="Polz M.F."/>
        </authorList>
    </citation>
    <scope>NUCLEOTIDE SEQUENCE [LARGE SCALE GENOMIC DNA]</scope>
    <source>
        <strain evidence="1 2">ZF-129</strain>
    </source>
</reference>
<protein>
    <submittedName>
        <fullName evidence="1">Uncharacterized protein</fullName>
    </submittedName>
</protein>
<proteinExistence type="predicted"/>
<gene>
    <name evidence="1" type="ORF">A1QO_03965</name>
</gene>
<comment type="caution">
    <text evidence="1">The sequence shown here is derived from an EMBL/GenBank/DDBJ whole genome shotgun (WGS) entry which is preliminary data.</text>
</comment>
<evidence type="ECO:0000313" key="2">
    <source>
        <dbReference type="Proteomes" id="UP000094741"/>
    </source>
</evidence>
<dbReference type="RefSeq" id="WP_017041745.1">
    <property type="nucleotide sequence ID" value="NZ_AJYQ02000020.1"/>
</dbReference>
<sequence length="193" mass="22316">MANIEFKGSSFNDAESIICAFMETAKTDIELNKLLFRNQGRLNSVFTRRSVDKVLSDLLPFFKETDSKGLLVRLNQATNRFMKLDEIKQSINQYQCDGILAGQNENFIYVVRPNTWANHVQLPFMLTTWSFEQGASLDTQWASLQSALHEIFVLNNSQRLTLDNLILLEEKLLNKQIEVEEKRKEIISHWNAS</sequence>
<dbReference type="AlphaFoldDB" id="A0A1E5BJP1"/>